<keyword evidence="5" id="KW-1133">Transmembrane helix</keyword>
<evidence type="ECO:0000256" key="5">
    <source>
        <dbReference type="SAM" id="Phobius"/>
    </source>
</evidence>
<feature type="region of interest" description="Disordered" evidence="4">
    <location>
        <begin position="1"/>
        <end position="125"/>
    </location>
</feature>
<reference evidence="6 7" key="1">
    <citation type="submission" date="2024-10" db="EMBL/GenBank/DDBJ databases">
        <title>Updated reference genomes for cyclostephanoid diatoms.</title>
        <authorList>
            <person name="Roberts W.R."/>
            <person name="Alverson A.J."/>
        </authorList>
    </citation>
    <scope>NUCLEOTIDE SEQUENCE [LARGE SCALE GENOMIC DNA]</scope>
    <source>
        <strain evidence="6 7">AJA228-03</strain>
    </source>
</reference>
<evidence type="ECO:0000256" key="1">
    <source>
        <dbReference type="ARBA" id="ARBA00022741"/>
    </source>
</evidence>
<dbReference type="Pfam" id="PF00012">
    <property type="entry name" value="HSP70"/>
    <property type="match status" value="3"/>
</dbReference>
<feature type="compositionally biased region" description="Low complexity" evidence="4">
    <location>
        <begin position="36"/>
        <end position="53"/>
    </location>
</feature>
<dbReference type="InterPro" id="IPR013126">
    <property type="entry name" value="Hsp_70_fam"/>
</dbReference>
<feature type="region of interest" description="Disordered" evidence="4">
    <location>
        <begin position="333"/>
        <end position="358"/>
    </location>
</feature>
<comment type="caution">
    <text evidence="6">The sequence shown here is derived from an EMBL/GenBank/DDBJ whole genome shotgun (WGS) entry which is preliminary data.</text>
</comment>
<keyword evidence="5" id="KW-0812">Transmembrane</keyword>
<dbReference type="PROSITE" id="PS00329">
    <property type="entry name" value="HSP70_2"/>
    <property type="match status" value="1"/>
</dbReference>
<dbReference type="Gene3D" id="3.30.420.40">
    <property type="match status" value="3"/>
</dbReference>
<dbReference type="SUPFAM" id="SSF53067">
    <property type="entry name" value="Actin-like ATPase domain"/>
    <property type="match status" value="2"/>
</dbReference>
<gene>
    <name evidence="6" type="ORF">ACHAXA_011364</name>
</gene>
<dbReference type="InterPro" id="IPR018181">
    <property type="entry name" value="Heat_shock_70_CS"/>
</dbReference>
<organism evidence="6 7">
    <name type="scientific">Cyclostephanos tholiformis</name>
    <dbReference type="NCBI Taxonomy" id="382380"/>
    <lineage>
        <taxon>Eukaryota</taxon>
        <taxon>Sar</taxon>
        <taxon>Stramenopiles</taxon>
        <taxon>Ochrophyta</taxon>
        <taxon>Bacillariophyta</taxon>
        <taxon>Coscinodiscophyceae</taxon>
        <taxon>Thalassiosirophycidae</taxon>
        <taxon>Stephanodiscales</taxon>
        <taxon>Stephanodiscaceae</taxon>
        <taxon>Cyclostephanos</taxon>
    </lineage>
</organism>
<sequence length="680" mass="72737">MCKSETQGDGKGGGASGSTNSDLDGGGIGAADAKHPPSSSGGAASEGSEVASPPDDPTTSPPPPPSSSSAESPSPTRLRRRREKRDRQKTWSEELSSSSVSNVDDNSTTTTTTMMSTSSPSLPHKFIIKKKTRSMMTSKHADDSKSGGIDALLPSLLGVVVLAIGVMARMGFRGRSTVAGIDLGTTNSVVCVQSQKSSAGVGEIICVSDPATNSPVVPSVVSFLDNHHRRSFRLTKEERERHGDWGGGVNLPRRDIPHPVDVVVGRVAKGRIDGHPHHTVYHSKRIIGRDIDHPSVASLKAEVDFHVVPDERDGSGVVMAAFGVPYHLPPSDVASDDSTTMSSSSPLTTTTTTNESSSAILSPSEIGSYVIHHLMTLVRDHLGHDNVKSAVIAIPAKFEPAQRDATIRAYEMAGIKVARILEEPTAAALAYGLHKRDDVHYVMVYDFGGGTLDVSLLYVGEGGYIDVLGSDGDEQLGGADFDAAVAHWLLEEKGGRGHVEAVSTSVSMIIDAMSGYDNNNVEDAIEMSCPKLRETPLCTISSLHTIGEQMKIGLSDHPDKPGAMVEKACYRPPSMEDLEEVPNTTEKLCNSIYPVTLALMLEEYDLAVGGLYERSLLPVRRLLKDLALRTDEIDEVVMVGGTTRMPQIRELVRNELRKERLNTHIDPDLTVAYGAASVID</sequence>
<evidence type="ECO:0000313" key="7">
    <source>
        <dbReference type="Proteomes" id="UP001530377"/>
    </source>
</evidence>
<dbReference type="GO" id="GO:0005524">
    <property type="term" value="F:ATP binding"/>
    <property type="evidence" value="ECO:0007669"/>
    <property type="project" value="UniProtKB-KW"/>
</dbReference>
<dbReference type="PANTHER" id="PTHR19375">
    <property type="entry name" value="HEAT SHOCK PROTEIN 70KDA"/>
    <property type="match status" value="1"/>
</dbReference>
<protein>
    <submittedName>
        <fullName evidence="6">Uncharacterized protein</fullName>
    </submittedName>
</protein>
<dbReference type="AlphaFoldDB" id="A0ABD3R3B7"/>
<evidence type="ECO:0000256" key="3">
    <source>
        <dbReference type="RuleBase" id="RU003322"/>
    </source>
</evidence>
<dbReference type="PROSITE" id="PS00297">
    <property type="entry name" value="HSP70_1"/>
    <property type="match status" value="1"/>
</dbReference>
<dbReference type="PROSITE" id="PS01036">
    <property type="entry name" value="HSP70_3"/>
    <property type="match status" value="1"/>
</dbReference>
<name>A0ABD3R3B7_9STRA</name>
<evidence type="ECO:0000313" key="6">
    <source>
        <dbReference type="EMBL" id="KAL3807163.1"/>
    </source>
</evidence>
<feature type="compositionally biased region" description="Pro residues" evidence="4">
    <location>
        <begin position="54"/>
        <end position="66"/>
    </location>
</feature>
<dbReference type="EMBL" id="JALLPB020000668">
    <property type="protein sequence ID" value="KAL3807163.1"/>
    <property type="molecule type" value="Genomic_DNA"/>
</dbReference>
<keyword evidence="1 3" id="KW-0547">Nucleotide-binding</keyword>
<evidence type="ECO:0000256" key="4">
    <source>
        <dbReference type="SAM" id="MobiDB-lite"/>
    </source>
</evidence>
<accession>A0ABD3R3B7</accession>
<comment type="similarity">
    <text evidence="3">Belongs to the heat shock protein 70 family.</text>
</comment>
<evidence type="ECO:0000256" key="2">
    <source>
        <dbReference type="ARBA" id="ARBA00022840"/>
    </source>
</evidence>
<dbReference type="Proteomes" id="UP001530377">
    <property type="component" value="Unassembled WGS sequence"/>
</dbReference>
<feature type="transmembrane region" description="Helical" evidence="5">
    <location>
        <begin position="151"/>
        <end position="168"/>
    </location>
</feature>
<keyword evidence="5" id="KW-0472">Membrane</keyword>
<proteinExistence type="inferred from homology"/>
<dbReference type="InterPro" id="IPR043129">
    <property type="entry name" value="ATPase_NBD"/>
</dbReference>
<keyword evidence="2 3" id="KW-0067">ATP-binding</keyword>
<feature type="compositionally biased region" description="Low complexity" evidence="4">
    <location>
        <begin position="93"/>
        <end position="123"/>
    </location>
</feature>
<keyword evidence="7" id="KW-1185">Reference proteome</keyword>